<dbReference type="Pfam" id="PF01796">
    <property type="entry name" value="OB_ChsH2_C"/>
    <property type="match status" value="1"/>
</dbReference>
<feature type="domain" description="ChsH2 rubredoxin-like zinc ribbon" evidence="2">
    <location>
        <begin position="11"/>
        <end position="41"/>
    </location>
</feature>
<organism evidence="4 5">
    <name type="scientific">Candidatus Thermofonsia Clade 1 bacterium</name>
    <dbReference type="NCBI Taxonomy" id="2364210"/>
    <lineage>
        <taxon>Bacteria</taxon>
        <taxon>Bacillati</taxon>
        <taxon>Chloroflexota</taxon>
        <taxon>Candidatus Thermofontia</taxon>
        <taxon>Candidatus Thermofonsia Clade 1</taxon>
    </lineage>
</organism>
<dbReference type="InterPro" id="IPR012340">
    <property type="entry name" value="NA-bd_OB-fold"/>
</dbReference>
<dbReference type="AlphaFoldDB" id="A0A2M8PYY3"/>
<dbReference type="Proteomes" id="UP000228947">
    <property type="component" value="Unassembled WGS sequence"/>
</dbReference>
<dbReference type="EMBL" id="PGTM01000107">
    <property type="protein sequence ID" value="PJF35817.1"/>
    <property type="molecule type" value="Genomic_DNA"/>
</dbReference>
<dbReference type="Proteomes" id="UP000229681">
    <property type="component" value="Unassembled WGS sequence"/>
</dbReference>
<evidence type="ECO:0000259" key="1">
    <source>
        <dbReference type="Pfam" id="PF01796"/>
    </source>
</evidence>
<dbReference type="Pfam" id="PF12172">
    <property type="entry name" value="zf-ChsH2"/>
    <property type="match status" value="1"/>
</dbReference>
<reference evidence="5 6" key="1">
    <citation type="submission" date="2017-11" db="EMBL/GenBank/DDBJ databases">
        <title>Evolution of Phototrophy in the Chloroflexi Phylum Driven by Horizontal Gene Transfer.</title>
        <authorList>
            <person name="Ward L.M."/>
            <person name="Hemp J."/>
            <person name="Shih P.M."/>
            <person name="Mcglynn S.E."/>
            <person name="Fischer W."/>
        </authorList>
    </citation>
    <scope>NUCLEOTIDE SEQUENCE [LARGE SCALE GENOMIC DNA]</scope>
    <source>
        <strain evidence="4">CP1_1M</strain>
        <strain evidence="3">JP3_13</strain>
    </source>
</reference>
<evidence type="ECO:0000313" key="3">
    <source>
        <dbReference type="EMBL" id="PJF35817.1"/>
    </source>
</evidence>
<dbReference type="SUPFAM" id="SSF50249">
    <property type="entry name" value="Nucleic acid-binding proteins"/>
    <property type="match status" value="1"/>
</dbReference>
<dbReference type="InterPro" id="IPR052513">
    <property type="entry name" value="Thioester_dehydratase-like"/>
</dbReference>
<protein>
    <submittedName>
        <fullName evidence="4">Transcriptional regulator</fullName>
    </submittedName>
</protein>
<name>A0A2M8PYY3_9CHLR</name>
<dbReference type="PANTHER" id="PTHR34075">
    <property type="entry name" value="BLR3430 PROTEIN"/>
    <property type="match status" value="1"/>
</dbReference>
<comment type="caution">
    <text evidence="4">The sequence shown here is derived from an EMBL/GenBank/DDBJ whole genome shotgun (WGS) entry which is preliminary data.</text>
</comment>
<sequence>MHVSQNWRIKAQRYTLIGEKCPACGKFIFPPRDICPECSAEAKTDYSLSGKGEVFSYTVVQEAPAGFEEQAPYVLALIKLDEGPLVTAQLTDLDGAPEIGMRVEMVTRKLRADGADGVLLYGYKFRPILPVG</sequence>
<evidence type="ECO:0000313" key="6">
    <source>
        <dbReference type="Proteomes" id="UP000229681"/>
    </source>
</evidence>
<evidence type="ECO:0000313" key="4">
    <source>
        <dbReference type="EMBL" id="PJF42742.1"/>
    </source>
</evidence>
<proteinExistence type="predicted"/>
<dbReference type="Gene3D" id="6.10.30.10">
    <property type="match status" value="1"/>
</dbReference>
<evidence type="ECO:0000259" key="2">
    <source>
        <dbReference type="Pfam" id="PF12172"/>
    </source>
</evidence>
<accession>A0A2M8PYY3</accession>
<gene>
    <name evidence="3" type="ORF">CUN49_08575</name>
    <name evidence="4" type="ORF">CUN50_03115</name>
</gene>
<dbReference type="InterPro" id="IPR022002">
    <property type="entry name" value="ChsH2_Znr"/>
</dbReference>
<dbReference type="InterPro" id="IPR002878">
    <property type="entry name" value="ChsH2_C"/>
</dbReference>
<evidence type="ECO:0000313" key="5">
    <source>
        <dbReference type="Proteomes" id="UP000228947"/>
    </source>
</evidence>
<feature type="domain" description="ChsH2 C-terminal OB-fold" evidence="1">
    <location>
        <begin position="48"/>
        <end position="108"/>
    </location>
</feature>
<dbReference type="PANTHER" id="PTHR34075:SF5">
    <property type="entry name" value="BLR3430 PROTEIN"/>
    <property type="match status" value="1"/>
</dbReference>
<dbReference type="EMBL" id="PGTL01000010">
    <property type="protein sequence ID" value="PJF42742.1"/>
    <property type="molecule type" value="Genomic_DNA"/>
</dbReference>
<accession>A0A2M8PE37</accession>